<feature type="region of interest" description="Disordered" evidence="4">
    <location>
        <begin position="1"/>
        <end position="20"/>
    </location>
</feature>
<dbReference type="Gene3D" id="1.10.150.50">
    <property type="entry name" value="Transcription Factor, Ets-1"/>
    <property type="match status" value="1"/>
</dbReference>
<dbReference type="InterPro" id="IPR036388">
    <property type="entry name" value="WH-like_DNA-bd_sf"/>
</dbReference>
<comment type="subcellular location">
    <subcellularLocation>
        <location evidence="3">Nucleus</location>
    </subcellularLocation>
</comment>
<evidence type="ECO:0000256" key="1">
    <source>
        <dbReference type="ARBA" id="ARBA00005562"/>
    </source>
</evidence>
<keyword evidence="3" id="KW-0539">Nucleus</keyword>
<evidence type="ECO:0000259" key="5">
    <source>
        <dbReference type="PROSITE" id="PS50061"/>
    </source>
</evidence>
<dbReference type="Gene3D" id="1.10.10.10">
    <property type="entry name" value="Winged helix-like DNA-binding domain superfamily/Winged helix DNA-binding domain"/>
    <property type="match status" value="1"/>
</dbReference>
<evidence type="ECO:0000313" key="7">
    <source>
        <dbReference type="EMBL" id="CAG5110525.1"/>
    </source>
</evidence>
<feature type="region of interest" description="Disordered" evidence="4">
    <location>
        <begin position="36"/>
        <end position="64"/>
    </location>
</feature>
<dbReference type="InterPro" id="IPR000418">
    <property type="entry name" value="Ets_dom"/>
</dbReference>
<gene>
    <name evidence="7" type="ORF">OKIOD_LOCUS13683</name>
</gene>
<dbReference type="PANTHER" id="PTHR11849">
    <property type="entry name" value="ETS"/>
    <property type="match status" value="1"/>
</dbReference>
<proteinExistence type="inferred from homology"/>
<dbReference type="PROSITE" id="PS50061">
    <property type="entry name" value="ETS_DOMAIN_3"/>
    <property type="match status" value="1"/>
</dbReference>
<dbReference type="PROSITE" id="PS51433">
    <property type="entry name" value="PNT"/>
    <property type="match status" value="1"/>
</dbReference>
<dbReference type="PANTHER" id="PTHR11849:SF289">
    <property type="entry name" value="ETS-LIKE PROTEIN POINTED"/>
    <property type="match status" value="1"/>
</dbReference>
<protein>
    <submittedName>
        <fullName evidence="7">Oidioi.mRNA.OKI2018_I69.chr2.g4918.t1.cds</fullName>
    </submittedName>
</protein>
<evidence type="ECO:0000256" key="3">
    <source>
        <dbReference type="RuleBase" id="RU004019"/>
    </source>
</evidence>
<reference evidence="7 8" key="1">
    <citation type="submission" date="2021-04" db="EMBL/GenBank/DDBJ databases">
        <authorList>
            <person name="Bliznina A."/>
        </authorList>
    </citation>
    <scope>NUCLEOTIDE SEQUENCE [LARGE SCALE GENOMIC DNA]</scope>
</reference>
<keyword evidence="8" id="KW-1185">Reference proteome</keyword>
<feature type="domain" description="ETS" evidence="5">
    <location>
        <begin position="234"/>
        <end position="314"/>
    </location>
</feature>
<dbReference type="Pfam" id="PF02198">
    <property type="entry name" value="SAM_PNT"/>
    <property type="match status" value="1"/>
</dbReference>
<dbReference type="Pfam" id="PF00178">
    <property type="entry name" value="Ets"/>
    <property type="match status" value="1"/>
</dbReference>
<dbReference type="PRINTS" id="PR00454">
    <property type="entry name" value="ETSDOMAIN"/>
</dbReference>
<dbReference type="SUPFAM" id="SSF46785">
    <property type="entry name" value="Winged helix' DNA-binding domain"/>
    <property type="match status" value="1"/>
</dbReference>
<feature type="domain" description="PNT" evidence="6">
    <location>
        <begin position="129"/>
        <end position="213"/>
    </location>
</feature>
<comment type="similarity">
    <text evidence="1 3">Belongs to the ETS family.</text>
</comment>
<accession>A0ABN7SYX9</accession>
<dbReference type="Proteomes" id="UP001158576">
    <property type="component" value="Chromosome 2"/>
</dbReference>
<dbReference type="InterPro" id="IPR046328">
    <property type="entry name" value="ETS_fam"/>
</dbReference>
<evidence type="ECO:0000313" key="8">
    <source>
        <dbReference type="Proteomes" id="UP001158576"/>
    </source>
</evidence>
<dbReference type="EMBL" id="OU015567">
    <property type="protein sequence ID" value="CAG5110525.1"/>
    <property type="molecule type" value="Genomic_DNA"/>
</dbReference>
<sequence>MGDLVPCPWDSEFSSKEEPESNFWMMDAGFIKKERMDDPFPEQPINKSSTRKVKRPSPLKLENSMMGSSFETFSSSNETSPDFSDHEVPNCSFNSCSSSDENSSFSDDPISSQMGSVITPRSSAKFNHSISLIFAGFLEKFDHPRDPVNWSSYQVAQWVDWVRAEFSIHGYVHIDGYDGLQLSRLSRNEFLSNWPPFVGEIGWEHFQYLTNKANQESQLIVPIQNRLNASGGPIQLWQFLVEMLLDRQSKNCITWTGKDWEFRMVDPDEVARRWGVRKNKPKMNYEKLSRGLRYYYDKNIIEKTPGRRYVYKFVCELGELIGHSAEQLHAMLDVTPESEEK</sequence>
<dbReference type="SMART" id="SM00413">
    <property type="entry name" value="ETS"/>
    <property type="match status" value="1"/>
</dbReference>
<dbReference type="InterPro" id="IPR013761">
    <property type="entry name" value="SAM/pointed_sf"/>
</dbReference>
<dbReference type="SMART" id="SM00251">
    <property type="entry name" value="SAM_PNT"/>
    <property type="match status" value="1"/>
</dbReference>
<evidence type="ECO:0000256" key="4">
    <source>
        <dbReference type="SAM" id="MobiDB-lite"/>
    </source>
</evidence>
<dbReference type="InterPro" id="IPR003118">
    <property type="entry name" value="Pointed_dom"/>
</dbReference>
<evidence type="ECO:0000256" key="2">
    <source>
        <dbReference type="ARBA" id="ARBA00023125"/>
    </source>
</evidence>
<organism evidence="7 8">
    <name type="scientific">Oikopleura dioica</name>
    <name type="common">Tunicate</name>
    <dbReference type="NCBI Taxonomy" id="34765"/>
    <lineage>
        <taxon>Eukaryota</taxon>
        <taxon>Metazoa</taxon>
        <taxon>Chordata</taxon>
        <taxon>Tunicata</taxon>
        <taxon>Appendicularia</taxon>
        <taxon>Copelata</taxon>
        <taxon>Oikopleuridae</taxon>
        <taxon>Oikopleura</taxon>
    </lineage>
</organism>
<dbReference type="InterPro" id="IPR036390">
    <property type="entry name" value="WH_DNA-bd_sf"/>
</dbReference>
<dbReference type="SUPFAM" id="SSF47769">
    <property type="entry name" value="SAM/Pointed domain"/>
    <property type="match status" value="1"/>
</dbReference>
<name>A0ABN7SYX9_OIKDI</name>
<evidence type="ECO:0000259" key="6">
    <source>
        <dbReference type="PROSITE" id="PS51433"/>
    </source>
</evidence>
<keyword evidence="2 3" id="KW-0238">DNA-binding</keyword>
<dbReference type="PROSITE" id="PS00346">
    <property type="entry name" value="ETS_DOMAIN_2"/>
    <property type="match status" value="1"/>
</dbReference>